<dbReference type="EC" id="5.4.99.-" evidence="5"/>
<dbReference type="InterPro" id="IPR050343">
    <property type="entry name" value="RsuA_PseudoU_synthase"/>
</dbReference>
<dbReference type="SUPFAM" id="SSF55174">
    <property type="entry name" value="Alpha-L RNA-binding motif"/>
    <property type="match status" value="1"/>
</dbReference>
<dbReference type="GO" id="GO:0120159">
    <property type="term" value="F:rRNA pseudouridine synthase activity"/>
    <property type="evidence" value="ECO:0007669"/>
    <property type="project" value="UniProtKB-ARBA"/>
</dbReference>
<organism evidence="7 9">
    <name type="scientific">Eisenbergiella massiliensis</name>
    <dbReference type="NCBI Taxonomy" id="1720294"/>
    <lineage>
        <taxon>Bacteria</taxon>
        <taxon>Bacillati</taxon>
        <taxon>Bacillota</taxon>
        <taxon>Clostridia</taxon>
        <taxon>Lachnospirales</taxon>
        <taxon>Lachnospiraceae</taxon>
        <taxon>Eisenbergiella</taxon>
    </lineage>
</organism>
<evidence type="ECO:0000259" key="6">
    <source>
        <dbReference type="SMART" id="SM00363"/>
    </source>
</evidence>
<dbReference type="InterPro" id="IPR020094">
    <property type="entry name" value="TruA/RsuA/RluB/E/F_N"/>
</dbReference>
<gene>
    <name evidence="8" type="ORF">DWY69_14030</name>
    <name evidence="7" type="ORF">DXC51_16800</name>
</gene>
<dbReference type="NCBIfam" id="TIGR00093">
    <property type="entry name" value="pseudouridine synthase"/>
    <property type="match status" value="1"/>
</dbReference>
<evidence type="ECO:0000256" key="3">
    <source>
        <dbReference type="ARBA" id="ARBA00023235"/>
    </source>
</evidence>
<name>A0A3E3I226_9FIRM</name>
<evidence type="ECO:0000313" key="8">
    <source>
        <dbReference type="EMBL" id="RGE71330.1"/>
    </source>
</evidence>
<evidence type="ECO:0000256" key="4">
    <source>
        <dbReference type="PROSITE-ProRule" id="PRU00182"/>
    </source>
</evidence>
<dbReference type="InterPro" id="IPR020103">
    <property type="entry name" value="PsdUridine_synth_cat_dom_sf"/>
</dbReference>
<dbReference type="RefSeq" id="WP_025490003.1">
    <property type="nucleotide sequence ID" value="NZ_CALBAU010000362.1"/>
</dbReference>
<comment type="caution">
    <text evidence="7">The sequence shown here is derived from an EMBL/GenBank/DDBJ whole genome shotgun (WGS) entry which is preliminary data.</text>
</comment>
<dbReference type="InterPro" id="IPR018496">
    <property type="entry name" value="PsdUridine_synth_RsuA/RluB_CS"/>
</dbReference>
<dbReference type="GO" id="GO:0000455">
    <property type="term" value="P:enzyme-directed rRNA pseudouridine synthesis"/>
    <property type="evidence" value="ECO:0007669"/>
    <property type="project" value="UniProtKB-ARBA"/>
</dbReference>
<dbReference type="PROSITE" id="PS50889">
    <property type="entry name" value="S4"/>
    <property type="match status" value="1"/>
</dbReference>
<dbReference type="FunFam" id="3.30.70.1560:FF:000001">
    <property type="entry name" value="Pseudouridine synthase"/>
    <property type="match status" value="1"/>
</dbReference>
<dbReference type="InterPro" id="IPR000748">
    <property type="entry name" value="PsdUridine_synth_RsuA/RluB/E/F"/>
</dbReference>
<dbReference type="InterPro" id="IPR042092">
    <property type="entry name" value="PsdUridine_s_RsuA/RluB/E/F_cat"/>
</dbReference>
<dbReference type="EMBL" id="QVLV01000011">
    <property type="protein sequence ID" value="RGE58591.1"/>
    <property type="molecule type" value="Genomic_DNA"/>
</dbReference>
<dbReference type="Proteomes" id="UP000261166">
    <property type="component" value="Unassembled WGS sequence"/>
</dbReference>
<keyword evidence="9" id="KW-1185">Reference proteome</keyword>
<dbReference type="GeneID" id="97988481"/>
<evidence type="ECO:0000313" key="9">
    <source>
        <dbReference type="Proteomes" id="UP000260812"/>
    </source>
</evidence>
<dbReference type="AlphaFoldDB" id="A0A3E3I226"/>
<dbReference type="InterPro" id="IPR006145">
    <property type="entry name" value="PsdUridine_synth_RsuA/RluA"/>
</dbReference>
<comment type="similarity">
    <text evidence="1 5">Belongs to the pseudouridine synthase RsuA family.</text>
</comment>
<dbReference type="CDD" id="cd02553">
    <property type="entry name" value="PseudoU_synth_RsuA"/>
    <property type="match status" value="1"/>
</dbReference>
<dbReference type="OrthoDB" id="9807213at2"/>
<protein>
    <recommendedName>
        <fullName evidence="5">Pseudouridine synthase</fullName>
        <ecNumber evidence="5">5.4.99.-</ecNumber>
    </recommendedName>
</protein>
<dbReference type="SMART" id="SM00363">
    <property type="entry name" value="S4"/>
    <property type="match status" value="1"/>
</dbReference>
<dbReference type="PANTHER" id="PTHR47683">
    <property type="entry name" value="PSEUDOURIDINE SYNTHASE FAMILY PROTEIN-RELATED"/>
    <property type="match status" value="1"/>
</dbReference>
<evidence type="ECO:0000256" key="1">
    <source>
        <dbReference type="ARBA" id="ARBA00008348"/>
    </source>
</evidence>
<dbReference type="SUPFAM" id="SSF55120">
    <property type="entry name" value="Pseudouridine synthase"/>
    <property type="match status" value="1"/>
</dbReference>
<dbReference type="PANTHER" id="PTHR47683:SF4">
    <property type="entry name" value="PSEUDOURIDINE SYNTHASE"/>
    <property type="match status" value="1"/>
</dbReference>
<dbReference type="Pfam" id="PF01479">
    <property type="entry name" value="S4"/>
    <property type="match status" value="1"/>
</dbReference>
<dbReference type="PROSITE" id="PS01149">
    <property type="entry name" value="PSI_RSU"/>
    <property type="match status" value="1"/>
</dbReference>
<dbReference type="InterPro" id="IPR036986">
    <property type="entry name" value="S4_RNA-bd_sf"/>
</dbReference>
<dbReference type="Gene3D" id="3.30.70.1560">
    <property type="entry name" value="Alpha-L RNA-binding motif"/>
    <property type="match status" value="1"/>
</dbReference>
<reference evidence="7 10" key="1">
    <citation type="submission" date="2018-08" db="EMBL/GenBank/DDBJ databases">
        <title>A genome reference for cultivated species of the human gut microbiota.</title>
        <authorList>
            <person name="Zou Y."/>
            <person name="Xue W."/>
            <person name="Luo G."/>
        </authorList>
    </citation>
    <scope>NUCLEOTIDE SEQUENCE [LARGE SCALE GENOMIC DNA]</scope>
    <source>
        <strain evidence="8 10">AF26-4BH</strain>
        <strain evidence="7">TF05-5AC</strain>
    </source>
</reference>
<evidence type="ECO:0000256" key="2">
    <source>
        <dbReference type="ARBA" id="ARBA00022884"/>
    </source>
</evidence>
<accession>A0A3E3I226</accession>
<dbReference type="GO" id="GO:0005829">
    <property type="term" value="C:cytosol"/>
    <property type="evidence" value="ECO:0007669"/>
    <property type="project" value="UniProtKB-ARBA"/>
</dbReference>
<dbReference type="Gene3D" id="3.30.70.580">
    <property type="entry name" value="Pseudouridine synthase I, catalytic domain, N-terminal subdomain"/>
    <property type="match status" value="1"/>
</dbReference>
<dbReference type="GeneID" id="86052359"/>
<keyword evidence="3 5" id="KW-0413">Isomerase</keyword>
<evidence type="ECO:0000256" key="5">
    <source>
        <dbReference type="RuleBase" id="RU003887"/>
    </source>
</evidence>
<dbReference type="Pfam" id="PF00849">
    <property type="entry name" value="PseudoU_synth_2"/>
    <property type="match status" value="1"/>
</dbReference>
<keyword evidence="2 4" id="KW-0694">RNA-binding</keyword>
<dbReference type="Gene3D" id="3.10.290.10">
    <property type="entry name" value="RNA-binding S4 domain"/>
    <property type="match status" value="1"/>
</dbReference>
<proteinExistence type="inferred from homology"/>
<feature type="domain" description="RNA-binding S4" evidence="6">
    <location>
        <begin position="2"/>
        <end position="64"/>
    </location>
</feature>
<dbReference type="Proteomes" id="UP000260812">
    <property type="component" value="Unassembled WGS sequence"/>
</dbReference>
<evidence type="ECO:0000313" key="7">
    <source>
        <dbReference type="EMBL" id="RGE58591.1"/>
    </source>
</evidence>
<dbReference type="CDD" id="cd00165">
    <property type="entry name" value="S4"/>
    <property type="match status" value="1"/>
</dbReference>
<dbReference type="EMBL" id="QVLU01000011">
    <property type="protein sequence ID" value="RGE71330.1"/>
    <property type="molecule type" value="Genomic_DNA"/>
</dbReference>
<evidence type="ECO:0000313" key="10">
    <source>
        <dbReference type="Proteomes" id="UP000261166"/>
    </source>
</evidence>
<sequence length="248" mass="27644">MLRLDKYLCDMKAGTRSQVKALIRKGQVTVNGLPVKSPEMKIEENSDQVCVNGKSISYARHVYFMLNKPAGCVSATQDNHDKTVLQLMREQKGAFDDALLQRELFPVGRLDKDTEGLLLITDDGELAHRLLSPAAHVEKTYYVEIDGPLTDAQQNSLQEGVDIGEKSLTRPAILKEMPGLSFHHADAASAWQLTITEGKFHQVKRMMQAVGRNVVYLKRLRMGTLLLDETLAPGAFRPLTAKELSDLQ</sequence>
<dbReference type="InterPro" id="IPR002942">
    <property type="entry name" value="S4_RNA-bd"/>
</dbReference>
<dbReference type="GO" id="GO:0003723">
    <property type="term" value="F:RNA binding"/>
    <property type="evidence" value="ECO:0007669"/>
    <property type="project" value="UniProtKB-KW"/>
</dbReference>